<protein>
    <recommendedName>
        <fullName evidence="1">Myb/SANT-like domain-containing protein</fullName>
    </recommendedName>
</protein>
<gene>
    <name evidence="2" type="ORF">Salat_0235000</name>
</gene>
<reference evidence="2" key="1">
    <citation type="submission" date="2020-06" db="EMBL/GenBank/DDBJ databases">
        <authorList>
            <person name="Li T."/>
            <person name="Hu X."/>
            <person name="Zhang T."/>
            <person name="Song X."/>
            <person name="Zhang H."/>
            <person name="Dai N."/>
            <person name="Sheng W."/>
            <person name="Hou X."/>
            <person name="Wei L."/>
        </authorList>
    </citation>
    <scope>NUCLEOTIDE SEQUENCE</scope>
    <source>
        <strain evidence="2">3651</strain>
        <tissue evidence="2">Leaf</tissue>
    </source>
</reference>
<feature type="domain" description="Myb/SANT-like" evidence="1">
    <location>
        <begin position="18"/>
        <end position="109"/>
    </location>
</feature>
<dbReference type="Pfam" id="PF12776">
    <property type="entry name" value="Myb_DNA-bind_3"/>
    <property type="match status" value="1"/>
</dbReference>
<sequence>MAGIIPTKLQRKWFYSGHWTKPHDTAFVNMLNVQPQRGRKQHDPNNVNEYVLDFVLRALSRGWHWEFKPKTYLWRLERLRTRYLMLRSVIEHPKISWDRTTNSIDGPPEVLETMQQVFLF</sequence>
<reference evidence="2" key="2">
    <citation type="journal article" date="2024" name="Plant">
        <title>Genomic evolution and insights into agronomic trait innovations of Sesamum species.</title>
        <authorList>
            <person name="Miao H."/>
            <person name="Wang L."/>
            <person name="Qu L."/>
            <person name="Liu H."/>
            <person name="Sun Y."/>
            <person name="Le M."/>
            <person name="Wang Q."/>
            <person name="Wei S."/>
            <person name="Zheng Y."/>
            <person name="Lin W."/>
            <person name="Duan Y."/>
            <person name="Cao H."/>
            <person name="Xiong S."/>
            <person name="Wang X."/>
            <person name="Wei L."/>
            <person name="Li C."/>
            <person name="Ma Q."/>
            <person name="Ju M."/>
            <person name="Zhao R."/>
            <person name="Li G."/>
            <person name="Mu C."/>
            <person name="Tian Q."/>
            <person name="Mei H."/>
            <person name="Zhang T."/>
            <person name="Gao T."/>
            <person name="Zhang H."/>
        </authorList>
    </citation>
    <scope>NUCLEOTIDE SEQUENCE</scope>
    <source>
        <strain evidence="2">3651</strain>
    </source>
</reference>
<proteinExistence type="predicted"/>
<keyword evidence="3" id="KW-1185">Reference proteome</keyword>
<organism evidence="2 3">
    <name type="scientific">Sesamum alatum</name>
    <dbReference type="NCBI Taxonomy" id="300844"/>
    <lineage>
        <taxon>Eukaryota</taxon>
        <taxon>Viridiplantae</taxon>
        <taxon>Streptophyta</taxon>
        <taxon>Embryophyta</taxon>
        <taxon>Tracheophyta</taxon>
        <taxon>Spermatophyta</taxon>
        <taxon>Magnoliopsida</taxon>
        <taxon>eudicotyledons</taxon>
        <taxon>Gunneridae</taxon>
        <taxon>Pentapetalae</taxon>
        <taxon>asterids</taxon>
        <taxon>lamiids</taxon>
        <taxon>Lamiales</taxon>
        <taxon>Pedaliaceae</taxon>
        <taxon>Sesamum</taxon>
    </lineage>
</organism>
<dbReference type="AlphaFoldDB" id="A0AAE1Z083"/>
<dbReference type="InterPro" id="IPR024752">
    <property type="entry name" value="Myb/SANT-like_dom"/>
</dbReference>
<evidence type="ECO:0000313" key="2">
    <source>
        <dbReference type="EMBL" id="KAK4439003.1"/>
    </source>
</evidence>
<accession>A0AAE1Z083</accession>
<dbReference type="EMBL" id="JACGWO010000001">
    <property type="protein sequence ID" value="KAK4439003.1"/>
    <property type="molecule type" value="Genomic_DNA"/>
</dbReference>
<dbReference type="Proteomes" id="UP001293254">
    <property type="component" value="Unassembled WGS sequence"/>
</dbReference>
<comment type="caution">
    <text evidence="2">The sequence shown here is derived from an EMBL/GenBank/DDBJ whole genome shotgun (WGS) entry which is preliminary data.</text>
</comment>
<name>A0AAE1Z083_9LAMI</name>
<evidence type="ECO:0000313" key="3">
    <source>
        <dbReference type="Proteomes" id="UP001293254"/>
    </source>
</evidence>
<evidence type="ECO:0000259" key="1">
    <source>
        <dbReference type="Pfam" id="PF12776"/>
    </source>
</evidence>